<dbReference type="EMBL" id="NFIE01000018">
    <property type="protein sequence ID" value="OUN86980.1"/>
    <property type="molecule type" value="Genomic_DNA"/>
</dbReference>
<reference evidence="3" key="1">
    <citation type="submission" date="2017-04" db="EMBL/GenBank/DDBJ databases">
        <title>Function of individual gut microbiota members based on whole genome sequencing of pure cultures obtained from chicken caecum.</title>
        <authorList>
            <person name="Medvecky M."/>
            <person name="Cejkova D."/>
            <person name="Polansky O."/>
            <person name="Karasova D."/>
            <person name="Kubasova T."/>
            <person name="Cizek A."/>
            <person name="Rychlik I."/>
        </authorList>
    </citation>
    <scope>NUCLEOTIDE SEQUENCE [LARGE SCALE GENOMIC DNA]</scope>
    <source>
        <strain evidence="3">An5</strain>
    </source>
</reference>
<accession>A0A1Y3XYA2</accession>
<name>A0A1Y3XYA2_9ACTN</name>
<dbReference type="AlphaFoldDB" id="A0A1Y3XYA2"/>
<proteinExistence type="predicted"/>
<organism evidence="2 3">
    <name type="scientific">[Collinsella] massiliensis</name>
    <dbReference type="NCBI Taxonomy" id="1232426"/>
    <lineage>
        <taxon>Bacteria</taxon>
        <taxon>Bacillati</taxon>
        <taxon>Actinomycetota</taxon>
        <taxon>Coriobacteriia</taxon>
        <taxon>Coriobacteriales</taxon>
        <taxon>Coriobacteriaceae</taxon>
        <taxon>Enorma</taxon>
    </lineage>
</organism>
<keyword evidence="3" id="KW-1185">Reference proteome</keyword>
<dbReference type="Pfam" id="PF07811">
    <property type="entry name" value="TadE"/>
    <property type="match status" value="1"/>
</dbReference>
<dbReference type="InterPro" id="IPR012495">
    <property type="entry name" value="TadE-like_dom"/>
</dbReference>
<evidence type="ECO:0000313" key="3">
    <source>
        <dbReference type="Proteomes" id="UP000195781"/>
    </source>
</evidence>
<evidence type="ECO:0000259" key="1">
    <source>
        <dbReference type="Pfam" id="PF07811"/>
    </source>
</evidence>
<comment type="caution">
    <text evidence="2">The sequence shown here is derived from an EMBL/GenBank/DDBJ whole genome shotgun (WGS) entry which is preliminary data.</text>
</comment>
<evidence type="ECO:0000313" key="2">
    <source>
        <dbReference type="EMBL" id="OUN86980.1"/>
    </source>
</evidence>
<gene>
    <name evidence="2" type="ORF">B5G02_07960</name>
</gene>
<dbReference type="OrthoDB" id="3174537at2"/>
<feature type="domain" description="TadE-like" evidence="1">
    <location>
        <begin position="12"/>
        <end position="53"/>
    </location>
</feature>
<dbReference type="Proteomes" id="UP000195781">
    <property type="component" value="Unassembled WGS sequence"/>
</dbReference>
<protein>
    <submittedName>
        <fullName evidence="2">Pilus assembly protein TadE</fullName>
    </submittedName>
</protein>
<sequence>MMGALAREDRAQATVEAALLLPAFLTVLLLALQPLCMLHTRSVMEAAASETARLMITAGDETQDGCEAFALRRLAAVPDLSIFHAGGSQAWDIELSASDAGEGRVSVAISGAVTPLPVLGAFAGALGETNGWGDVEMRVEVSYAGRPEWLEGDYEAWIARWD</sequence>